<dbReference type="GO" id="GO:0008233">
    <property type="term" value="F:peptidase activity"/>
    <property type="evidence" value="ECO:0007669"/>
    <property type="project" value="UniProtKB-KW"/>
</dbReference>
<accession>A0AAW8ELH7</accession>
<protein>
    <submittedName>
        <fullName evidence="3">Membrane associated rhomboid family serine protease</fullName>
    </submittedName>
</protein>
<evidence type="ECO:0000256" key="2">
    <source>
        <dbReference type="SAM" id="SignalP"/>
    </source>
</evidence>
<evidence type="ECO:0000256" key="1">
    <source>
        <dbReference type="SAM" id="Phobius"/>
    </source>
</evidence>
<dbReference type="Proteomes" id="UP001224845">
    <property type="component" value="Unassembled WGS sequence"/>
</dbReference>
<gene>
    <name evidence="3" type="ORF">J2W39_004932</name>
</gene>
<feature type="signal peptide" evidence="2">
    <location>
        <begin position="1"/>
        <end position="31"/>
    </location>
</feature>
<name>A0AAW8ELH7_VARPD</name>
<keyword evidence="3" id="KW-0378">Hydrolase</keyword>
<dbReference type="GO" id="GO:0006508">
    <property type="term" value="P:proteolysis"/>
    <property type="evidence" value="ECO:0007669"/>
    <property type="project" value="UniProtKB-KW"/>
</dbReference>
<dbReference type="EMBL" id="JAUSRV010000013">
    <property type="protein sequence ID" value="MDP9973673.1"/>
    <property type="molecule type" value="Genomic_DNA"/>
</dbReference>
<organism evidence="3 4">
    <name type="scientific">Variovorax paradoxus</name>
    <dbReference type="NCBI Taxonomy" id="34073"/>
    <lineage>
        <taxon>Bacteria</taxon>
        <taxon>Pseudomonadati</taxon>
        <taxon>Pseudomonadota</taxon>
        <taxon>Betaproteobacteria</taxon>
        <taxon>Burkholderiales</taxon>
        <taxon>Comamonadaceae</taxon>
        <taxon>Variovorax</taxon>
    </lineage>
</organism>
<feature type="chain" id="PRO_5043914106" evidence="2">
    <location>
        <begin position="32"/>
        <end position="81"/>
    </location>
</feature>
<dbReference type="RefSeq" id="WP_307595912.1">
    <property type="nucleotide sequence ID" value="NZ_JAUSRV010000013.1"/>
</dbReference>
<keyword evidence="1" id="KW-0812">Transmembrane</keyword>
<sequence>MFKNARNLARKYGSKALAVAGLGTASVGAFAQTTTNPIVTVLNAVGLDGVQAAVLAVCLIIVAIALTMKGPDVSKRVIRKV</sequence>
<keyword evidence="1" id="KW-1133">Transmembrane helix</keyword>
<keyword evidence="3" id="KW-0645">Protease</keyword>
<dbReference type="AlphaFoldDB" id="A0AAW8ELH7"/>
<keyword evidence="2" id="KW-0732">Signal</keyword>
<proteinExistence type="predicted"/>
<evidence type="ECO:0000313" key="3">
    <source>
        <dbReference type="EMBL" id="MDP9973673.1"/>
    </source>
</evidence>
<evidence type="ECO:0000313" key="4">
    <source>
        <dbReference type="Proteomes" id="UP001224845"/>
    </source>
</evidence>
<comment type="caution">
    <text evidence="3">The sequence shown here is derived from an EMBL/GenBank/DDBJ whole genome shotgun (WGS) entry which is preliminary data.</text>
</comment>
<feature type="transmembrane region" description="Helical" evidence="1">
    <location>
        <begin position="41"/>
        <end position="66"/>
    </location>
</feature>
<reference evidence="3" key="1">
    <citation type="submission" date="2023-07" db="EMBL/GenBank/DDBJ databases">
        <title>Sorghum-associated microbial communities from plants grown in Nebraska, USA.</title>
        <authorList>
            <person name="Schachtman D."/>
        </authorList>
    </citation>
    <scope>NUCLEOTIDE SEQUENCE</scope>
    <source>
        <strain evidence="3">DS3315</strain>
    </source>
</reference>
<keyword evidence="1" id="KW-0472">Membrane</keyword>